<evidence type="ECO:0000313" key="4">
    <source>
        <dbReference type="Proteomes" id="UP001381693"/>
    </source>
</evidence>
<dbReference type="EMBL" id="JAXCGZ010011866">
    <property type="protein sequence ID" value="KAK7074017.1"/>
    <property type="molecule type" value="Genomic_DNA"/>
</dbReference>
<feature type="domain" description="AVL9/DENND6" evidence="2">
    <location>
        <begin position="107"/>
        <end position="204"/>
    </location>
</feature>
<dbReference type="Proteomes" id="UP001381693">
    <property type="component" value="Unassembled WGS sequence"/>
</dbReference>
<dbReference type="PANTHER" id="PTHR31017">
    <property type="entry name" value="LATE SECRETORY PATHWAY PROTEIN AVL9-RELATED"/>
    <property type="match status" value="1"/>
</dbReference>
<sequence>MRWPRSDKVDRLNVGVNGELLEEGDSYKYLVSHIARNGRVNAKVSHIVKEASVCLASTATPNPSPSEPGDDVPLSPTTGRSLSQDLMQSLPENLSVPLQSPPENFAALMASDCGLPLEIFTKGNLVHPYLSLQYLDVLSAPATRAFLVGASNALFVHKKHLYDVLVQLEDGKIEIPDPELKRQLSLSTEDLRFAENIVRQVISTYE</sequence>
<evidence type="ECO:0000256" key="1">
    <source>
        <dbReference type="SAM" id="MobiDB-lite"/>
    </source>
</evidence>
<keyword evidence="4" id="KW-1185">Reference proteome</keyword>
<evidence type="ECO:0000259" key="2">
    <source>
        <dbReference type="Pfam" id="PF09794"/>
    </source>
</evidence>
<protein>
    <submittedName>
        <fullName evidence="3">Late secretory pathway protein avl9</fullName>
    </submittedName>
</protein>
<accession>A0AAN9A8N4</accession>
<dbReference type="AlphaFoldDB" id="A0AAN9A8N4"/>
<dbReference type="InterPro" id="IPR051731">
    <property type="entry name" value="DENND11/AVL9_GEFs"/>
</dbReference>
<dbReference type="Pfam" id="PF09794">
    <property type="entry name" value="Avl9"/>
    <property type="match status" value="1"/>
</dbReference>
<comment type="caution">
    <text evidence="3">The sequence shown here is derived from an EMBL/GenBank/DDBJ whole genome shotgun (WGS) entry which is preliminary data.</text>
</comment>
<gene>
    <name evidence="3" type="primary">AVL9_2</name>
    <name evidence="3" type="ORF">SK128_010270</name>
</gene>
<name>A0AAN9A8N4_HALRR</name>
<organism evidence="3 4">
    <name type="scientific">Halocaridina rubra</name>
    <name type="common">Hawaiian red shrimp</name>
    <dbReference type="NCBI Taxonomy" id="373956"/>
    <lineage>
        <taxon>Eukaryota</taxon>
        <taxon>Metazoa</taxon>
        <taxon>Ecdysozoa</taxon>
        <taxon>Arthropoda</taxon>
        <taxon>Crustacea</taxon>
        <taxon>Multicrustacea</taxon>
        <taxon>Malacostraca</taxon>
        <taxon>Eumalacostraca</taxon>
        <taxon>Eucarida</taxon>
        <taxon>Decapoda</taxon>
        <taxon>Pleocyemata</taxon>
        <taxon>Caridea</taxon>
        <taxon>Atyoidea</taxon>
        <taxon>Atyidae</taxon>
        <taxon>Halocaridina</taxon>
    </lineage>
</organism>
<feature type="region of interest" description="Disordered" evidence="1">
    <location>
        <begin position="57"/>
        <end position="82"/>
    </location>
</feature>
<dbReference type="PANTHER" id="PTHR31017:SF1">
    <property type="entry name" value="LATE SECRETORY PATHWAY PROTEIN AVL9 HOMOLOG"/>
    <property type="match status" value="1"/>
</dbReference>
<evidence type="ECO:0000313" key="3">
    <source>
        <dbReference type="EMBL" id="KAK7074017.1"/>
    </source>
</evidence>
<dbReference type="GO" id="GO:0005737">
    <property type="term" value="C:cytoplasm"/>
    <property type="evidence" value="ECO:0007669"/>
    <property type="project" value="TreeGrafter"/>
</dbReference>
<reference evidence="3 4" key="1">
    <citation type="submission" date="2023-11" db="EMBL/GenBank/DDBJ databases">
        <title>Halocaridina rubra genome assembly.</title>
        <authorList>
            <person name="Smith C."/>
        </authorList>
    </citation>
    <scope>NUCLEOTIDE SEQUENCE [LARGE SCALE GENOMIC DNA]</scope>
    <source>
        <strain evidence="3">EP-1</strain>
        <tissue evidence="3">Whole</tissue>
    </source>
</reference>
<proteinExistence type="predicted"/>
<dbReference type="InterPro" id="IPR018307">
    <property type="entry name" value="ABL9/DENND6_dom"/>
</dbReference>